<dbReference type="InterPro" id="IPR016181">
    <property type="entry name" value="Acyl_CoA_acyltransferase"/>
</dbReference>
<dbReference type="Gene3D" id="3.40.630.30">
    <property type="match status" value="1"/>
</dbReference>
<evidence type="ECO:0000313" key="2">
    <source>
        <dbReference type="RefSeq" id="XP_006812768.1"/>
    </source>
</evidence>
<name>A0ABM0LYC7_SACKO</name>
<dbReference type="SUPFAM" id="SSF55729">
    <property type="entry name" value="Acyl-CoA N-acyltransferases (Nat)"/>
    <property type="match status" value="1"/>
</dbReference>
<evidence type="ECO:0000313" key="1">
    <source>
        <dbReference type="Proteomes" id="UP000694865"/>
    </source>
</evidence>
<proteinExistence type="predicted"/>
<dbReference type="Proteomes" id="UP000694865">
    <property type="component" value="Unplaced"/>
</dbReference>
<reference evidence="2" key="1">
    <citation type="submission" date="2025-08" db="UniProtKB">
        <authorList>
            <consortium name="RefSeq"/>
        </authorList>
    </citation>
    <scope>IDENTIFICATION</scope>
    <source>
        <tissue evidence="2">Testes</tissue>
    </source>
</reference>
<organism evidence="1 2">
    <name type="scientific">Saccoglossus kowalevskii</name>
    <name type="common">Acorn worm</name>
    <dbReference type="NCBI Taxonomy" id="10224"/>
    <lineage>
        <taxon>Eukaryota</taxon>
        <taxon>Metazoa</taxon>
        <taxon>Hemichordata</taxon>
        <taxon>Enteropneusta</taxon>
        <taxon>Harrimaniidae</taxon>
        <taxon>Saccoglossus</taxon>
    </lineage>
</organism>
<sequence length="225" mass="24822">MDSKRNSDIRYEVMKECHINEAAHILTAAFLHGEPLFQVVSQPYEAELSSNISLCTHCVKEGVSMVAIDNATGEVVGAATGILCHGNKIEDGHTDHPMVTPESTSFLSIIIPFLEELEKVFYKYPDFTNNRDCMVLSSSKIGVHKDYGGMGIGTKLARMRGELGRGKGVKFIVVACTGPLSQKLYSRLGYECIGEIVYKDYTTKGERPFAKITVCPAAKLFVKKY</sequence>
<accession>A0ABM0LYC7</accession>
<dbReference type="GeneID" id="102804993"/>
<protein>
    <submittedName>
        <fullName evidence="2">Uncharacterized protein LOC102804993</fullName>
    </submittedName>
</protein>
<dbReference type="PANTHER" id="PTHR20905">
    <property type="entry name" value="N-ACETYLTRANSFERASE-RELATED"/>
    <property type="match status" value="1"/>
</dbReference>
<dbReference type="RefSeq" id="XP_006812768.1">
    <property type="nucleotide sequence ID" value="XM_006812705.1"/>
</dbReference>
<gene>
    <name evidence="2" type="primary">LOC102804993</name>
</gene>
<dbReference type="PANTHER" id="PTHR20905:SF1">
    <property type="entry name" value="AT07410P-RELATED"/>
    <property type="match status" value="1"/>
</dbReference>
<keyword evidence="1" id="KW-1185">Reference proteome</keyword>